<dbReference type="EC" id="4.3.2.9" evidence="1"/>
<dbReference type="SUPFAM" id="SSF110857">
    <property type="entry name" value="Gamma-glutamyl cyclotransferase-like"/>
    <property type="match status" value="1"/>
</dbReference>
<comment type="caution">
    <text evidence="4">The sequence shown here is derived from an EMBL/GenBank/DDBJ whole genome shotgun (WGS) entry which is preliminary data.</text>
</comment>
<feature type="region of interest" description="Disordered" evidence="3">
    <location>
        <begin position="188"/>
        <end position="210"/>
    </location>
</feature>
<evidence type="ECO:0000313" key="4">
    <source>
        <dbReference type="EMBL" id="KAJ9669842.1"/>
    </source>
</evidence>
<reference evidence="4" key="1">
    <citation type="submission" date="2022-10" db="EMBL/GenBank/DDBJ databases">
        <title>Culturing micro-colonial fungi from biological soil crusts in the Mojave desert and describing Neophaeococcomyces mojavensis, and introducing the new genera and species Taxawa tesnikishii.</title>
        <authorList>
            <person name="Kurbessoian T."/>
            <person name="Stajich J.E."/>
        </authorList>
    </citation>
    <scope>NUCLEOTIDE SEQUENCE</scope>
    <source>
        <strain evidence="4">TK_1</strain>
    </source>
</reference>
<name>A0ABQ9P5I7_9PEZI</name>
<dbReference type="CDD" id="cd06661">
    <property type="entry name" value="GGCT_like"/>
    <property type="match status" value="1"/>
</dbReference>
<protein>
    <recommendedName>
        <fullName evidence="1">gamma-glutamylcyclotransferase</fullName>
        <ecNumber evidence="1">4.3.2.9</ecNumber>
    </recommendedName>
</protein>
<proteinExistence type="predicted"/>
<dbReference type="EMBL" id="JAPDRL010000001">
    <property type="protein sequence ID" value="KAJ9669842.1"/>
    <property type="molecule type" value="Genomic_DNA"/>
</dbReference>
<gene>
    <name evidence="4" type="ORF">H2201_000228</name>
</gene>
<dbReference type="Proteomes" id="UP001172684">
    <property type="component" value="Unassembled WGS sequence"/>
</dbReference>
<organism evidence="4 5">
    <name type="scientific">Coniosporium apollinis</name>
    <dbReference type="NCBI Taxonomy" id="61459"/>
    <lineage>
        <taxon>Eukaryota</taxon>
        <taxon>Fungi</taxon>
        <taxon>Dikarya</taxon>
        <taxon>Ascomycota</taxon>
        <taxon>Pezizomycotina</taxon>
        <taxon>Dothideomycetes</taxon>
        <taxon>Dothideomycetes incertae sedis</taxon>
        <taxon>Coniosporium</taxon>
    </lineage>
</organism>
<dbReference type="Gene3D" id="3.10.490.10">
    <property type="entry name" value="Gamma-glutamyl cyclotransferase-like"/>
    <property type="match status" value="1"/>
</dbReference>
<dbReference type="InterPro" id="IPR036568">
    <property type="entry name" value="GGCT-like_sf"/>
</dbReference>
<evidence type="ECO:0000256" key="2">
    <source>
        <dbReference type="ARBA" id="ARBA00023239"/>
    </source>
</evidence>
<evidence type="ECO:0000256" key="3">
    <source>
        <dbReference type="SAM" id="MobiDB-lite"/>
    </source>
</evidence>
<evidence type="ECO:0000313" key="5">
    <source>
        <dbReference type="Proteomes" id="UP001172684"/>
    </source>
</evidence>
<sequence length="210" mass="24311">MEAVISSMSSTPTLYFGYGSNLWLHQMAQRCPTSEYLGIARLPNYRWIINDRGYANVIQCRVPSDTKDPVEEVYGLVYSLLENDEMRLDVNEGVPVAYTKEFLETEFWPAEKGGEGGRVNVTRESQRTEMLVYIDRERTEDDVPKKEYCFRMNEGIKDAVRMGVPQDYVDRVIRRFIPAKSDEEAEELAREQALDFQDEREEPASILCRA</sequence>
<keyword evidence="2" id="KW-0456">Lyase</keyword>
<keyword evidence="5" id="KW-1185">Reference proteome</keyword>
<dbReference type="PANTHER" id="PTHR12935:SF0">
    <property type="entry name" value="GAMMA-GLUTAMYLCYCLOTRANSFERASE"/>
    <property type="match status" value="1"/>
</dbReference>
<accession>A0ABQ9P5I7</accession>
<dbReference type="PANTHER" id="PTHR12935">
    <property type="entry name" value="GAMMA-GLUTAMYLCYCLOTRANSFERASE"/>
    <property type="match status" value="1"/>
</dbReference>
<dbReference type="InterPro" id="IPR017939">
    <property type="entry name" value="G-Glutamylcylcotransferase"/>
</dbReference>
<dbReference type="InterPro" id="IPR013024">
    <property type="entry name" value="GGCT-like"/>
</dbReference>
<evidence type="ECO:0000256" key="1">
    <source>
        <dbReference type="ARBA" id="ARBA00012346"/>
    </source>
</evidence>